<feature type="domain" description="PTS EIIA type-2" evidence="17">
    <location>
        <begin position="2"/>
        <end position="142"/>
    </location>
</feature>
<keyword evidence="9" id="KW-0963">Cytoplasm</keyword>
<evidence type="ECO:0000256" key="2">
    <source>
        <dbReference type="ARBA" id="ARBA00001946"/>
    </source>
</evidence>
<proteinExistence type="inferred from homology"/>
<comment type="similarity">
    <text evidence="5">Belongs to the PEP-utilizing enzyme family.</text>
</comment>
<dbReference type="Gene3D" id="1.10.274.10">
    <property type="entry name" value="PtsI, HPr-binding domain"/>
    <property type="match status" value="1"/>
</dbReference>
<dbReference type="PROSITE" id="PS00369">
    <property type="entry name" value="PTS_HPR_HIS"/>
    <property type="match status" value="1"/>
</dbReference>
<dbReference type="Pfam" id="PF00381">
    <property type="entry name" value="PTS-HPr"/>
    <property type="match status" value="1"/>
</dbReference>
<dbReference type="Pfam" id="PF00359">
    <property type="entry name" value="PTS_EIIA_2"/>
    <property type="match status" value="1"/>
</dbReference>
<dbReference type="CDD" id="cd00211">
    <property type="entry name" value="PTS_IIA_fru"/>
    <property type="match status" value="1"/>
</dbReference>
<evidence type="ECO:0000256" key="6">
    <source>
        <dbReference type="ARBA" id="ARBA00012232"/>
    </source>
</evidence>
<dbReference type="PROSITE" id="PS51350">
    <property type="entry name" value="PTS_HPR_DOM"/>
    <property type="match status" value="1"/>
</dbReference>
<dbReference type="InterPro" id="IPR002178">
    <property type="entry name" value="PTS_EIIA_type-2_dom"/>
</dbReference>
<dbReference type="InterPro" id="IPR018274">
    <property type="entry name" value="PEP_util_AS"/>
</dbReference>
<dbReference type="Pfam" id="PF02896">
    <property type="entry name" value="PEP-utilizers_C"/>
    <property type="match status" value="1"/>
</dbReference>
<dbReference type="Gene3D" id="3.40.930.10">
    <property type="entry name" value="Mannitol-specific EII, Chain A"/>
    <property type="match status" value="1"/>
</dbReference>
<dbReference type="InterPro" id="IPR015813">
    <property type="entry name" value="Pyrv/PenolPyrv_kinase-like_dom"/>
</dbReference>
<evidence type="ECO:0000256" key="13">
    <source>
        <dbReference type="ARBA" id="ARBA00022683"/>
    </source>
</evidence>
<dbReference type="PROSITE" id="PS00372">
    <property type="entry name" value="PTS_EIIA_TYPE_2_HIS"/>
    <property type="match status" value="1"/>
</dbReference>
<comment type="function">
    <text evidence="3">The phosphoenolpyruvate-dependent sugar phosphotransferase system (sugar PTS), a major carbohydrate active transport system, catalyzes the phosphorylation of incoming sugar substrates concomitantly with their translocation across the cell membrane. The enzyme II FruAB PTS system is involved in fructose transport.</text>
</comment>
<dbReference type="Gene3D" id="3.50.30.10">
    <property type="entry name" value="Phosphohistidine domain"/>
    <property type="match status" value="1"/>
</dbReference>
<evidence type="ECO:0000256" key="10">
    <source>
        <dbReference type="ARBA" id="ARBA00022553"/>
    </source>
</evidence>
<dbReference type="InterPro" id="IPR002114">
    <property type="entry name" value="PTS_HPr_Ser_P_site"/>
</dbReference>
<dbReference type="EMBL" id="CP071090">
    <property type="protein sequence ID" value="QSQ27535.1"/>
    <property type="molecule type" value="Genomic_DNA"/>
</dbReference>
<dbReference type="InterPro" id="IPR008279">
    <property type="entry name" value="PEP-util_enz_mobile_dom"/>
</dbReference>
<evidence type="ECO:0000313" key="20">
    <source>
        <dbReference type="Proteomes" id="UP000662747"/>
    </source>
</evidence>
<gene>
    <name evidence="19" type="primary">ptsP</name>
    <name evidence="19" type="ORF">JY651_22620</name>
</gene>
<keyword evidence="16" id="KW-0460">Magnesium</keyword>
<dbReference type="GO" id="GO:0008965">
    <property type="term" value="F:phosphoenolpyruvate-protein phosphotransferase activity"/>
    <property type="evidence" value="ECO:0007669"/>
    <property type="project" value="UniProtKB-EC"/>
</dbReference>
<dbReference type="InterPro" id="IPR000121">
    <property type="entry name" value="PEP_util_C"/>
</dbReference>
<evidence type="ECO:0000256" key="1">
    <source>
        <dbReference type="ARBA" id="ARBA00000683"/>
    </source>
</evidence>
<dbReference type="EC" id="2.7.3.9" evidence="6"/>
<dbReference type="PANTHER" id="PTHR46244:SF6">
    <property type="entry name" value="PHOSPHOENOLPYRUVATE-PROTEIN PHOSPHOTRANSFERASE"/>
    <property type="match status" value="1"/>
</dbReference>
<dbReference type="NCBIfam" id="TIGR01003">
    <property type="entry name" value="PTS_HPr_family"/>
    <property type="match status" value="1"/>
</dbReference>
<dbReference type="InterPro" id="IPR050499">
    <property type="entry name" value="PEP-utilizing_PTS_enzyme"/>
</dbReference>
<evidence type="ECO:0000256" key="15">
    <source>
        <dbReference type="ARBA" id="ARBA00022777"/>
    </source>
</evidence>
<dbReference type="InterPro" id="IPR008731">
    <property type="entry name" value="PTS_EIN"/>
</dbReference>
<keyword evidence="10" id="KW-0597">Phosphoprotein</keyword>
<dbReference type="PROSITE" id="PS00589">
    <property type="entry name" value="PTS_HPR_SER"/>
    <property type="match status" value="1"/>
</dbReference>
<evidence type="ECO:0000259" key="18">
    <source>
        <dbReference type="PROSITE" id="PS51350"/>
    </source>
</evidence>
<dbReference type="Gene3D" id="3.30.1340.10">
    <property type="entry name" value="HPr-like"/>
    <property type="match status" value="1"/>
</dbReference>
<dbReference type="SUPFAM" id="SSF55594">
    <property type="entry name" value="HPr-like"/>
    <property type="match status" value="1"/>
</dbReference>
<evidence type="ECO:0000256" key="4">
    <source>
        <dbReference type="ARBA" id="ARBA00004496"/>
    </source>
</evidence>
<dbReference type="InterPro" id="IPR000032">
    <property type="entry name" value="HPr-like"/>
</dbReference>
<dbReference type="NCBIfam" id="TIGR01417">
    <property type="entry name" value="PTS_I_fam"/>
    <property type="match status" value="1"/>
</dbReference>
<keyword evidence="14" id="KW-0479">Metal-binding</keyword>
<sequence>MLRLRRTHVRLGQAATSQTEAIRLVGQTLVDVGFVEPGYIDSMLRREKVSATYLGHGIAIPHGTPDAREMVKQTGVVVVQFPRGVDWGGEGHARLVVGIAARSDEHLQVLANLTGVLGDAAKSEELARTTDEDLVVATLNGAPARAEHAPAPLSGGGCSIEVTSPVPHGLHARPSTVLVEVAKRFRSEIFVKYDGRTANAKSMVTLLSLGARGGATLIVGAVGDDAPTAIAAIREAFEEGLGEGGAAPSRPGGAPEPVAVPAVRLDYEGTLVAGISASPGIAAGPLWAFQHERLEVEERAPDAVRERERLDRALASATADLHNLYKEFFKKAGAARAAIFKAHQELLDDPDMVTEAHQHIDAGASAGWAWRTVYEARADVLARLADPLLAARAGDLRDVGRRVLRLLADVVEGVASLPDHPVVLLAEDLAPSDTAKLDPAMVLGLCTVGGGATSHTAIIARSLDIPAVVAAGPSVLDLQNGQECILDGNAGVLVVNPSAKDLERAATQRERVREQREAEKLDRYKPAITRDGRRVEVAANIGSAKDAQMAVDAGGEGVGLMRTEFLFLQRDDPPGEDEQYEAYRTMVRALNGLPIILRTLDIGGDKQVPYLSLPAEANPFLGVRGIRLCFEREDLFRTQLRAILRASLEGPVRIMFPMVATLAELRRAKAITEEVRREVGAPPVETGIMIEVPSAVLLADQLAKEVSFFSIGTNDLTQYVLAMDREHPVLAPQADGVHPAVLRMVDLTVKAARAAGIWVGACGGVAGDPAGAMTLAGLGVTELSVAIPTIPAIKALLRSVSMADLEGLARRALACENASDVRTLVQGLLARTGEGA</sequence>
<comment type="cofactor">
    <cofactor evidence="2">
        <name>Mg(2+)</name>
        <dbReference type="ChEBI" id="CHEBI:18420"/>
    </cofactor>
</comment>
<comment type="subcellular location">
    <subcellularLocation>
        <location evidence="4">Cytoplasm</location>
    </subcellularLocation>
</comment>
<evidence type="ECO:0000256" key="3">
    <source>
        <dbReference type="ARBA" id="ARBA00003136"/>
    </source>
</evidence>
<dbReference type="SUPFAM" id="SSF47831">
    <property type="entry name" value="Enzyme I of the PEP:sugar phosphotransferase system HPr-binding (sub)domain"/>
    <property type="match status" value="1"/>
</dbReference>
<evidence type="ECO:0000256" key="8">
    <source>
        <dbReference type="ARBA" id="ARBA00022448"/>
    </source>
</evidence>
<evidence type="ECO:0000256" key="12">
    <source>
        <dbReference type="ARBA" id="ARBA00022679"/>
    </source>
</evidence>
<evidence type="ECO:0000256" key="7">
    <source>
        <dbReference type="ARBA" id="ARBA00015565"/>
    </source>
</evidence>
<name>A0ABX7PAN5_9BACT</name>
<dbReference type="InterPro" id="IPR035895">
    <property type="entry name" value="HPr-like_sf"/>
</dbReference>
<evidence type="ECO:0000256" key="11">
    <source>
        <dbReference type="ARBA" id="ARBA00022597"/>
    </source>
</evidence>
<keyword evidence="8" id="KW-0813">Transport</keyword>
<evidence type="ECO:0000256" key="5">
    <source>
        <dbReference type="ARBA" id="ARBA00007837"/>
    </source>
</evidence>
<keyword evidence="15" id="KW-0418">Kinase</keyword>
<dbReference type="InterPro" id="IPR036637">
    <property type="entry name" value="Phosphohistidine_dom_sf"/>
</dbReference>
<evidence type="ECO:0000256" key="16">
    <source>
        <dbReference type="ARBA" id="ARBA00022842"/>
    </source>
</evidence>
<dbReference type="InterPro" id="IPR040442">
    <property type="entry name" value="Pyrv_kinase-like_dom_sf"/>
</dbReference>
<dbReference type="Pfam" id="PF00391">
    <property type="entry name" value="PEP-utilizers"/>
    <property type="match status" value="1"/>
</dbReference>
<dbReference type="InterPro" id="IPR001020">
    <property type="entry name" value="PTS_HPr_His_P_site"/>
</dbReference>
<dbReference type="PANTHER" id="PTHR46244">
    <property type="entry name" value="PHOSPHOENOLPYRUVATE-PROTEIN PHOSPHOTRANSFERASE"/>
    <property type="match status" value="1"/>
</dbReference>
<dbReference type="SUPFAM" id="SSF55804">
    <property type="entry name" value="Phoshotransferase/anion transport protein"/>
    <property type="match status" value="1"/>
</dbReference>
<dbReference type="InterPro" id="IPR006318">
    <property type="entry name" value="PTS_EI-like"/>
</dbReference>
<dbReference type="PRINTS" id="PR00107">
    <property type="entry name" value="PHOSPHOCPHPR"/>
</dbReference>
<comment type="catalytic activity">
    <reaction evidence="1">
        <text>L-histidyl-[protein] + phosphoenolpyruvate = N(pros)-phospho-L-histidyl-[protein] + pyruvate</text>
        <dbReference type="Rhea" id="RHEA:23880"/>
        <dbReference type="Rhea" id="RHEA-COMP:9745"/>
        <dbReference type="Rhea" id="RHEA-COMP:9746"/>
        <dbReference type="ChEBI" id="CHEBI:15361"/>
        <dbReference type="ChEBI" id="CHEBI:29979"/>
        <dbReference type="ChEBI" id="CHEBI:58702"/>
        <dbReference type="ChEBI" id="CHEBI:64837"/>
        <dbReference type="EC" id="2.7.3.9"/>
    </reaction>
</comment>
<evidence type="ECO:0000256" key="9">
    <source>
        <dbReference type="ARBA" id="ARBA00022490"/>
    </source>
</evidence>
<dbReference type="PRINTS" id="PR01736">
    <property type="entry name" value="PHPHTRNFRASE"/>
</dbReference>
<dbReference type="PROSITE" id="PS00370">
    <property type="entry name" value="PEP_ENZYMES_PHOS_SITE"/>
    <property type="match status" value="1"/>
</dbReference>
<dbReference type="CDD" id="cd00367">
    <property type="entry name" value="PTS-HPr_like"/>
    <property type="match status" value="1"/>
</dbReference>
<organism evidence="19 20">
    <name type="scientific">Pyxidicoccus parkwayensis</name>
    <dbReference type="NCBI Taxonomy" id="2813578"/>
    <lineage>
        <taxon>Bacteria</taxon>
        <taxon>Pseudomonadati</taxon>
        <taxon>Myxococcota</taxon>
        <taxon>Myxococcia</taxon>
        <taxon>Myxococcales</taxon>
        <taxon>Cystobacterineae</taxon>
        <taxon>Myxococcaceae</taxon>
        <taxon>Pyxidicoccus</taxon>
    </lineage>
</organism>
<keyword evidence="13" id="KW-0598">Phosphotransferase system</keyword>
<reference evidence="19 20" key="1">
    <citation type="submission" date="2021-02" db="EMBL/GenBank/DDBJ databases">
        <title>De Novo genome assembly of isolated myxobacteria.</title>
        <authorList>
            <person name="Stevens D.C."/>
        </authorList>
    </citation>
    <scope>NUCLEOTIDE SEQUENCE [LARGE SCALE GENOMIC DNA]</scope>
    <source>
        <strain evidence="20">SCPEA02</strain>
    </source>
</reference>
<dbReference type="InterPro" id="IPR036618">
    <property type="entry name" value="PtsI_HPr-bd_sf"/>
</dbReference>
<dbReference type="Proteomes" id="UP000662747">
    <property type="component" value="Chromosome"/>
</dbReference>
<dbReference type="Pfam" id="PF05524">
    <property type="entry name" value="PEP-utilisers_N"/>
    <property type="match status" value="1"/>
</dbReference>
<dbReference type="PROSITE" id="PS51094">
    <property type="entry name" value="PTS_EIIA_TYPE_2"/>
    <property type="match status" value="1"/>
</dbReference>
<dbReference type="SUPFAM" id="SSF52009">
    <property type="entry name" value="Phosphohistidine domain"/>
    <property type="match status" value="1"/>
</dbReference>
<evidence type="ECO:0000256" key="14">
    <source>
        <dbReference type="ARBA" id="ARBA00022723"/>
    </source>
</evidence>
<evidence type="ECO:0000313" key="19">
    <source>
        <dbReference type="EMBL" id="QSQ27535.1"/>
    </source>
</evidence>
<dbReference type="Gene3D" id="3.20.20.60">
    <property type="entry name" value="Phosphoenolpyruvate-binding domains"/>
    <property type="match status" value="1"/>
</dbReference>
<dbReference type="PROSITE" id="PS00742">
    <property type="entry name" value="PEP_ENZYMES_2"/>
    <property type="match status" value="1"/>
</dbReference>
<keyword evidence="20" id="KW-1185">Reference proteome</keyword>
<dbReference type="InterPro" id="IPR016152">
    <property type="entry name" value="PTrfase/Anion_transptr"/>
</dbReference>
<keyword evidence="11" id="KW-0762">Sugar transport</keyword>
<feature type="domain" description="HPr" evidence="18">
    <location>
        <begin position="157"/>
        <end position="244"/>
    </location>
</feature>
<evidence type="ECO:0000259" key="17">
    <source>
        <dbReference type="PROSITE" id="PS51094"/>
    </source>
</evidence>
<protein>
    <recommendedName>
        <fullName evidence="7">Multiphosphoryl transfer protein</fullName>
        <ecNumber evidence="6">2.7.3.9</ecNumber>
    </recommendedName>
</protein>
<keyword evidence="12 19" id="KW-0808">Transferase</keyword>
<dbReference type="InterPro" id="IPR023151">
    <property type="entry name" value="PEP_util_CS"/>
</dbReference>
<accession>A0ABX7PAN5</accession>
<dbReference type="SUPFAM" id="SSF51621">
    <property type="entry name" value="Phosphoenolpyruvate/pyruvate domain"/>
    <property type="match status" value="1"/>
</dbReference>
<dbReference type="RefSeq" id="WP_206729056.1">
    <property type="nucleotide sequence ID" value="NZ_CP071090.1"/>
</dbReference>